<name>A0ACB5T1R4_AMBMO</name>
<dbReference type="Proteomes" id="UP001165064">
    <property type="component" value="Unassembled WGS sequence"/>
</dbReference>
<organism evidence="1 2">
    <name type="scientific">Ambrosiozyma monospora</name>
    <name type="common">Yeast</name>
    <name type="synonym">Endomycopsis monosporus</name>
    <dbReference type="NCBI Taxonomy" id="43982"/>
    <lineage>
        <taxon>Eukaryota</taxon>
        <taxon>Fungi</taxon>
        <taxon>Dikarya</taxon>
        <taxon>Ascomycota</taxon>
        <taxon>Saccharomycotina</taxon>
        <taxon>Pichiomycetes</taxon>
        <taxon>Pichiales</taxon>
        <taxon>Pichiaceae</taxon>
        <taxon>Ambrosiozyma</taxon>
    </lineage>
</organism>
<sequence>MGKLSNKEFLAQVETHLKKNGGKSSVYLTQKRLNSIDETQIDSTNTDDKLSSKFDVIDPLSSTKTEDTTKEYPLLLRFTDGTKNLKLSTVVEFEELNKFWDDYSNVLKAGFVGLKKKTKKKSKKSKKSAGKVTK</sequence>
<gene>
    <name evidence="1" type="ORF">Amon02_000395000</name>
</gene>
<proteinExistence type="predicted"/>
<keyword evidence="2" id="KW-1185">Reference proteome</keyword>
<reference evidence="1" key="1">
    <citation type="submission" date="2023-04" db="EMBL/GenBank/DDBJ databases">
        <title>Ambrosiozyma monospora NBRC 10751.</title>
        <authorList>
            <person name="Ichikawa N."/>
            <person name="Sato H."/>
            <person name="Tonouchi N."/>
        </authorList>
    </citation>
    <scope>NUCLEOTIDE SEQUENCE</scope>
    <source>
        <strain evidence="1">NBRC 10751</strain>
    </source>
</reference>
<protein>
    <submittedName>
        <fullName evidence="1">Unnamed protein product</fullName>
    </submittedName>
</protein>
<accession>A0ACB5T1R4</accession>
<dbReference type="EMBL" id="BSXS01002598">
    <property type="protein sequence ID" value="GME79437.1"/>
    <property type="molecule type" value="Genomic_DNA"/>
</dbReference>
<evidence type="ECO:0000313" key="2">
    <source>
        <dbReference type="Proteomes" id="UP001165064"/>
    </source>
</evidence>
<comment type="caution">
    <text evidence="1">The sequence shown here is derived from an EMBL/GenBank/DDBJ whole genome shotgun (WGS) entry which is preliminary data.</text>
</comment>
<evidence type="ECO:0000313" key="1">
    <source>
        <dbReference type="EMBL" id="GME79437.1"/>
    </source>
</evidence>